<accession>B2BGT8</accession>
<dbReference type="EMBL" id="EF506519">
    <property type="protein sequence ID" value="ABS72028.1"/>
    <property type="molecule type" value="mRNA"/>
</dbReference>
<dbReference type="InterPro" id="IPR029058">
    <property type="entry name" value="AB_hydrolase_fold"/>
</dbReference>
<protein>
    <submittedName>
        <fullName evidence="1">Putative MhpC-like protein</fullName>
    </submittedName>
</protein>
<dbReference type="Gene3D" id="3.40.50.1820">
    <property type="entry name" value="alpha/beta hydrolase"/>
    <property type="match status" value="1"/>
</dbReference>
<dbReference type="AlphaFoldDB" id="B2BGT8"/>
<sequence length="43" mass="4729">ATIREIPDCGHIPHVEKPAEVLKLVMEFIQADSRVAVKSSILS</sequence>
<feature type="non-terminal residue" evidence="1">
    <location>
        <position position="1"/>
    </location>
</feature>
<organism evidence="1">
    <name type="scientific">Olea europaea</name>
    <name type="common">Common olive</name>
    <dbReference type="NCBI Taxonomy" id="4146"/>
    <lineage>
        <taxon>Eukaryota</taxon>
        <taxon>Viridiplantae</taxon>
        <taxon>Streptophyta</taxon>
        <taxon>Embryophyta</taxon>
        <taxon>Tracheophyta</taxon>
        <taxon>Spermatophyta</taxon>
        <taxon>Magnoliopsida</taxon>
        <taxon>eudicotyledons</taxon>
        <taxon>Gunneridae</taxon>
        <taxon>Pentapetalae</taxon>
        <taxon>asterids</taxon>
        <taxon>lamiids</taxon>
        <taxon>Lamiales</taxon>
        <taxon>Oleaceae</taxon>
        <taxon>Oleeae</taxon>
        <taxon>Olea</taxon>
    </lineage>
</organism>
<proteinExistence type="evidence at transcript level"/>
<reference evidence="1" key="1">
    <citation type="journal article" date="2010" name="Tree Genet. Genomes">
        <title>Identification of a gene involved in the juvenile-to-adult transition (JAT) in cultivated olive trees.</title>
        <authorList>
            <person name="Fernandez-Ocana A."/>
            <person name="Garcia-Lopez M.C."/>
            <person name="Jimenez-Ruiz J."/>
            <person name="Saniger L."/>
            <person name="Macias D."/>
            <person name="Navarro F."/>
            <person name="Oya R."/>
            <person name="Balaj A."/>
            <person name="da la Rosa R."/>
            <person name="Corpas F.J."/>
            <person name="Barroso J.B."/>
            <person name="Luque F."/>
        </authorList>
    </citation>
    <scope>NUCLEOTIDE SEQUENCE</scope>
</reference>
<evidence type="ECO:0000313" key="1">
    <source>
        <dbReference type="EMBL" id="ABS72028.1"/>
    </source>
</evidence>
<name>B2BGT8_OLEEU</name>
<dbReference type="SUPFAM" id="SSF53474">
    <property type="entry name" value="alpha/beta-Hydrolases"/>
    <property type="match status" value="1"/>
</dbReference>